<reference evidence="1 2" key="1">
    <citation type="journal article" date="2018" name="Mol. Genet. Genomics">
        <title>The red deer Cervus elaphus genome CerEla1.0: sequencing, annotating, genes, and chromosomes.</title>
        <authorList>
            <person name="Bana N.A."/>
            <person name="Nyiri A."/>
            <person name="Nagy J."/>
            <person name="Frank K."/>
            <person name="Nagy T."/>
            <person name="Steger V."/>
            <person name="Schiller M."/>
            <person name="Lakatos P."/>
            <person name="Sugar L."/>
            <person name="Horn P."/>
            <person name="Barta E."/>
            <person name="Orosz L."/>
        </authorList>
    </citation>
    <scope>NUCLEOTIDE SEQUENCE [LARGE SCALE GENOMIC DNA]</scope>
    <source>
        <strain evidence="1">Hungarian</strain>
    </source>
</reference>
<comment type="caution">
    <text evidence="1">The sequence shown here is derived from an EMBL/GenBank/DDBJ whole genome shotgun (WGS) entry which is preliminary data.</text>
</comment>
<evidence type="ECO:0000313" key="1">
    <source>
        <dbReference type="EMBL" id="OWK07163.1"/>
    </source>
</evidence>
<accession>A0A212CME0</accession>
<sequence>MERKAEQIPECPDPVAVHCLRLDDNLVSDFPGQSLLSEQKIQIPLRISLYSAGSGGTYNNVLGEALVWGLPLNVLKFILSLKLTKVHCIPLPGSNLKATCESGDHSKA</sequence>
<keyword evidence="2" id="KW-1185">Reference proteome</keyword>
<evidence type="ECO:0000313" key="2">
    <source>
        <dbReference type="Proteomes" id="UP000242450"/>
    </source>
</evidence>
<proteinExistence type="predicted"/>
<name>A0A212CME0_CEREH</name>
<dbReference type="AlphaFoldDB" id="A0A212CME0"/>
<gene>
    <name evidence="1" type="ORF">Celaphus_00017003</name>
</gene>
<organism evidence="1 2">
    <name type="scientific">Cervus elaphus hippelaphus</name>
    <name type="common">European red deer</name>
    <dbReference type="NCBI Taxonomy" id="46360"/>
    <lineage>
        <taxon>Eukaryota</taxon>
        <taxon>Metazoa</taxon>
        <taxon>Chordata</taxon>
        <taxon>Craniata</taxon>
        <taxon>Vertebrata</taxon>
        <taxon>Euteleostomi</taxon>
        <taxon>Mammalia</taxon>
        <taxon>Eutheria</taxon>
        <taxon>Laurasiatheria</taxon>
        <taxon>Artiodactyla</taxon>
        <taxon>Ruminantia</taxon>
        <taxon>Pecora</taxon>
        <taxon>Cervidae</taxon>
        <taxon>Cervinae</taxon>
        <taxon>Cervus</taxon>
    </lineage>
</organism>
<dbReference type="Proteomes" id="UP000242450">
    <property type="component" value="Chromosome 16"/>
</dbReference>
<protein>
    <submittedName>
        <fullName evidence="1">Uncharacterized protein</fullName>
    </submittedName>
</protein>
<dbReference type="EMBL" id="MKHE01000016">
    <property type="protein sequence ID" value="OWK07163.1"/>
    <property type="molecule type" value="Genomic_DNA"/>
</dbReference>